<organism evidence="3 4">
    <name type="scientific">Tomitella cavernea</name>
    <dbReference type="NCBI Taxonomy" id="1387982"/>
    <lineage>
        <taxon>Bacteria</taxon>
        <taxon>Bacillati</taxon>
        <taxon>Actinomycetota</taxon>
        <taxon>Actinomycetes</taxon>
        <taxon>Mycobacteriales</taxon>
        <taxon>Tomitella</taxon>
    </lineage>
</organism>
<evidence type="ECO:0000313" key="3">
    <source>
        <dbReference type="EMBL" id="GAA4823903.1"/>
    </source>
</evidence>
<name>A0ABP9D634_9ACTN</name>
<feature type="region of interest" description="Disordered" evidence="1">
    <location>
        <begin position="146"/>
        <end position="180"/>
    </location>
</feature>
<evidence type="ECO:0000259" key="2">
    <source>
        <dbReference type="Pfam" id="PF02720"/>
    </source>
</evidence>
<accession>A0ABP9D634</accession>
<evidence type="ECO:0000313" key="4">
    <source>
        <dbReference type="Proteomes" id="UP001500839"/>
    </source>
</evidence>
<feature type="domain" description="DUF222" evidence="2">
    <location>
        <begin position="38"/>
        <end position="159"/>
    </location>
</feature>
<dbReference type="EMBL" id="BAABKQ010000001">
    <property type="protein sequence ID" value="GAA4823903.1"/>
    <property type="molecule type" value="Genomic_DNA"/>
</dbReference>
<protein>
    <recommendedName>
        <fullName evidence="2">DUF222 domain-containing protein</fullName>
    </recommendedName>
</protein>
<reference evidence="4" key="1">
    <citation type="journal article" date="2019" name="Int. J. Syst. Evol. Microbiol.">
        <title>The Global Catalogue of Microorganisms (GCM) 10K type strain sequencing project: providing services to taxonomists for standard genome sequencing and annotation.</title>
        <authorList>
            <consortium name="The Broad Institute Genomics Platform"/>
            <consortium name="The Broad Institute Genome Sequencing Center for Infectious Disease"/>
            <person name="Wu L."/>
            <person name="Ma J."/>
        </authorList>
    </citation>
    <scope>NUCLEOTIDE SEQUENCE [LARGE SCALE GENOMIC DNA]</scope>
    <source>
        <strain evidence="4">JCM 18542</strain>
    </source>
</reference>
<feature type="domain" description="DUF222" evidence="2">
    <location>
        <begin position="192"/>
        <end position="360"/>
    </location>
</feature>
<dbReference type="RefSeq" id="WP_200173491.1">
    <property type="nucleotide sequence ID" value="NZ_BAABKQ010000001.1"/>
</dbReference>
<feature type="compositionally biased region" description="Basic and acidic residues" evidence="1">
    <location>
        <begin position="158"/>
        <end position="168"/>
    </location>
</feature>
<feature type="compositionally biased region" description="Basic and acidic residues" evidence="1">
    <location>
        <begin position="363"/>
        <end position="383"/>
    </location>
</feature>
<gene>
    <name evidence="3" type="ORF">GCM10023353_35970</name>
</gene>
<dbReference type="Pfam" id="PF02720">
    <property type="entry name" value="DUF222"/>
    <property type="match status" value="2"/>
</dbReference>
<sequence length="383" mass="41583">MLADLAQLGDCSAWRRTVPDLGALDSSSLIDVIADCARLESAFLERRLAATAQFLTVVDRELEVRGEWSSDPFEMAEAQIAAATTAKRSHAGAELSLALSLRDRLPRTRVALATGHLSAFRVRQIESATANVEADRVAEVEAEALRSIAPDAPESEPDWDRAEAHAGDDPGAAGSMSAASPYRTVRRGLVGRRLTDTIARIIAKKDPDGVRTRRIRKRAERFVGISDDTDGAVYLNGSLPAEDGRRLVGRLTEMSRDVCKADDRTLDQRRADALMALVDGARVLACACGDESCPRAGRSAPAQRKPLVHVIMLDSTRRGGDEPGFLDGYGVIGADHARTIAASGTVRPIRVPEDVRTRRRSRGSTECRVRRRVSSEVRGDHNM</sequence>
<feature type="region of interest" description="Disordered" evidence="1">
    <location>
        <begin position="355"/>
        <end position="383"/>
    </location>
</feature>
<dbReference type="InterPro" id="IPR003870">
    <property type="entry name" value="DUF222"/>
</dbReference>
<feature type="compositionally biased region" description="Low complexity" evidence="1">
    <location>
        <begin position="169"/>
        <end position="180"/>
    </location>
</feature>
<evidence type="ECO:0000256" key="1">
    <source>
        <dbReference type="SAM" id="MobiDB-lite"/>
    </source>
</evidence>
<dbReference type="Proteomes" id="UP001500839">
    <property type="component" value="Unassembled WGS sequence"/>
</dbReference>
<proteinExistence type="predicted"/>
<comment type="caution">
    <text evidence="3">The sequence shown here is derived from an EMBL/GenBank/DDBJ whole genome shotgun (WGS) entry which is preliminary data.</text>
</comment>
<keyword evidence="4" id="KW-1185">Reference proteome</keyword>